<evidence type="ECO:0000256" key="6">
    <source>
        <dbReference type="SAM" id="Phobius"/>
    </source>
</evidence>
<comment type="subcellular location">
    <subcellularLocation>
        <location evidence="1">Membrane</location>
        <topology evidence="1">Multi-pass membrane protein</topology>
    </subcellularLocation>
</comment>
<proteinExistence type="inferred from homology"/>
<organism evidence="7 8">
    <name type="scientific">Coprinopsis marcescibilis</name>
    <name type="common">Agaric fungus</name>
    <name type="synonym">Psathyrella marcescibilis</name>
    <dbReference type="NCBI Taxonomy" id="230819"/>
    <lineage>
        <taxon>Eukaryota</taxon>
        <taxon>Fungi</taxon>
        <taxon>Dikarya</taxon>
        <taxon>Basidiomycota</taxon>
        <taxon>Agaricomycotina</taxon>
        <taxon>Agaricomycetes</taxon>
        <taxon>Agaricomycetidae</taxon>
        <taxon>Agaricales</taxon>
        <taxon>Agaricineae</taxon>
        <taxon>Psathyrellaceae</taxon>
        <taxon>Coprinopsis</taxon>
    </lineage>
</organism>
<dbReference type="STRING" id="230819.A0A5C3LIN1"/>
<dbReference type="Gene3D" id="6.10.110.10">
    <property type="match status" value="1"/>
</dbReference>
<dbReference type="AlphaFoldDB" id="A0A5C3LIN1"/>
<dbReference type="EMBL" id="ML210156">
    <property type="protein sequence ID" value="TFK28421.1"/>
    <property type="molecule type" value="Genomic_DNA"/>
</dbReference>
<dbReference type="InterPro" id="IPR038213">
    <property type="entry name" value="IFI6/IFI27-like_sf"/>
</dbReference>
<evidence type="ECO:0000256" key="4">
    <source>
        <dbReference type="ARBA" id="ARBA00022989"/>
    </source>
</evidence>
<keyword evidence="5 6" id="KW-0472">Membrane</keyword>
<gene>
    <name evidence="7" type="ORF">FA15DRAFT_665380</name>
</gene>
<feature type="transmembrane region" description="Helical" evidence="6">
    <location>
        <begin position="123"/>
        <end position="145"/>
    </location>
</feature>
<name>A0A5C3LIN1_COPMA</name>
<evidence type="ECO:0000256" key="3">
    <source>
        <dbReference type="ARBA" id="ARBA00022692"/>
    </source>
</evidence>
<keyword evidence="3 6" id="KW-0812">Transmembrane</keyword>
<feature type="transmembrane region" description="Helical" evidence="6">
    <location>
        <begin position="50"/>
        <end position="71"/>
    </location>
</feature>
<dbReference type="Proteomes" id="UP000307440">
    <property type="component" value="Unassembled WGS sequence"/>
</dbReference>
<accession>A0A5C3LIN1</accession>
<dbReference type="InterPro" id="IPR009311">
    <property type="entry name" value="IFI6/IFI27-like"/>
</dbReference>
<evidence type="ECO:0000313" key="8">
    <source>
        <dbReference type="Proteomes" id="UP000307440"/>
    </source>
</evidence>
<feature type="transmembrane region" description="Helical" evidence="6">
    <location>
        <begin position="91"/>
        <end position="111"/>
    </location>
</feature>
<evidence type="ECO:0000313" key="7">
    <source>
        <dbReference type="EMBL" id="TFK28421.1"/>
    </source>
</evidence>
<sequence>MGLPAFTRIIRTVRGAINDVRRGINMIIDNALQHPWVRWARSKWPLSRKATLILIALLLGISLIAVGGYVLAGPAVYAAGFQTGGVVAGSLAAGIHSSIGTVAAGSVFAGLQAWGATMAVPTIAGVIGGFALVGTGAGLTGWGVFKCFQKEKD</sequence>
<reference evidence="7 8" key="1">
    <citation type="journal article" date="2019" name="Nat. Ecol. Evol.">
        <title>Megaphylogeny resolves global patterns of mushroom evolution.</title>
        <authorList>
            <person name="Varga T."/>
            <person name="Krizsan K."/>
            <person name="Foldi C."/>
            <person name="Dima B."/>
            <person name="Sanchez-Garcia M."/>
            <person name="Sanchez-Ramirez S."/>
            <person name="Szollosi G.J."/>
            <person name="Szarkandi J.G."/>
            <person name="Papp V."/>
            <person name="Albert L."/>
            <person name="Andreopoulos W."/>
            <person name="Angelini C."/>
            <person name="Antonin V."/>
            <person name="Barry K.W."/>
            <person name="Bougher N.L."/>
            <person name="Buchanan P."/>
            <person name="Buyck B."/>
            <person name="Bense V."/>
            <person name="Catcheside P."/>
            <person name="Chovatia M."/>
            <person name="Cooper J."/>
            <person name="Damon W."/>
            <person name="Desjardin D."/>
            <person name="Finy P."/>
            <person name="Geml J."/>
            <person name="Haridas S."/>
            <person name="Hughes K."/>
            <person name="Justo A."/>
            <person name="Karasinski D."/>
            <person name="Kautmanova I."/>
            <person name="Kiss B."/>
            <person name="Kocsube S."/>
            <person name="Kotiranta H."/>
            <person name="LaButti K.M."/>
            <person name="Lechner B.E."/>
            <person name="Liimatainen K."/>
            <person name="Lipzen A."/>
            <person name="Lukacs Z."/>
            <person name="Mihaltcheva S."/>
            <person name="Morgado L.N."/>
            <person name="Niskanen T."/>
            <person name="Noordeloos M.E."/>
            <person name="Ohm R.A."/>
            <person name="Ortiz-Santana B."/>
            <person name="Ovrebo C."/>
            <person name="Racz N."/>
            <person name="Riley R."/>
            <person name="Savchenko A."/>
            <person name="Shiryaev A."/>
            <person name="Soop K."/>
            <person name="Spirin V."/>
            <person name="Szebenyi C."/>
            <person name="Tomsovsky M."/>
            <person name="Tulloss R.E."/>
            <person name="Uehling J."/>
            <person name="Grigoriev I.V."/>
            <person name="Vagvolgyi C."/>
            <person name="Papp T."/>
            <person name="Martin F.M."/>
            <person name="Miettinen O."/>
            <person name="Hibbett D.S."/>
            <person name="Nagy L.G."/>
        </authorList>
    </citation>
    <scope>NUCLEOTIDE SEQUENCE [LARGE SCALE GENOMIC DNA]</scope>
    <source>
        <strain evidence="7 8">CBS 121175</strain>
    </source>
</reference>
<evidence type="ECO:0000256" key="1">
    <source>
        <dbReference type="ARBA" id="ARBA00004141"/>
    </source>
</evidence>
<keyword evidence="8" id="KW-1185">Reference proteome</keyword>
<evidence type="ECO:0000256" key="5">
    <source>
        <dbReference type="ARBA" id="ARBA00023136"/>
    </source>
</evidence>
<dbReference type="Pfam" id="PF06140">
    <property type="entry name" value="Ifi-6-16"/>
    <property type="match status" value="1"/>
</dbReference>
<dbReference type="GO" id="GO:0016020">
    <property type="term" value="C:membrane"/>
    <property type="evidence" value="ECO:0007669"/>
    <property type="project" value="UniProtKB-SubCell"/>
</dbReference>
<protein>
    <submittedName>
        <fullName evidence="7">Uncharacterized protein</fullName>
    </submittedName>
</protein>
<comment type="similarity">
    <text evidence="2">Belongs to the IFI6/IFI27 family.</text>
</comment>
<evidence type="ECO:0000256" key="2">
    <source>
        <dbReference type="ARBA" id="ARBA00007262"/>
    </source>
</evidence>
<keyword evidence="4 6" id="KW-1133">Transmembrane helix</keyword>
<dbReference type="OrthoDB" id="440424at2759"/>